<dbReference type="AlphaFoldDB" id="A0A4R5U2E6"/>
<dbReference type="RefSeq" id="WP_133402208.1">
    <property type="nucleotide sequence ID" value="NZ_SMTK01000001.1"/>
</dbReference>
<feature type="transmembrane region" description="Helical" evidence="1">
    <location>
        <begin position="95"/>
        <end position="114"/>
    </location>
</feature>
<feature type="transmembrane region" description="Helical" evidence="1">
    <location>
        <begin position="126"/>
        <end position="148"/>
    </location>
</feature>
<proteinExistence type="predicted"/>
<keyword evidence="1" id="KW-0472">Membrane</keyword>
<keyword evidence="3" id="KW-1185">Reference proteome</keyword>
<feature type="transmembrane region" description="Helical" evidence="1">
    <location>
        <begin position="12"/>
        <end position="32"/>
    </location>
</feature>
<comment type="caution">
    <text evidence="2">The sequence shown here is derived from an EMBL/GenBank/DDBJ whole genome shotgun (WGS) entry which is preliminary data.</text>
</comment>
<evidence type="ECO:0000256" key="1">
    <source>
        <dbReference type="SAM" id="Phobius"/>
    </source>
</evidence>
<dbReference type="Proteomes" id="UP000295411">
    <property type="component" value="Unassembled WGS sequence"/>
</dbReference>
<protein>
    <submittedName>
        <fullName evidence="2">Uncharacterized protein</fullName>
    </submittedName>
</protein>
<organism evidence="2 3">
    <name type="scientific">Arthrobacter crusticola</name>
    <dbReference type="NCBI Taxonomy" id="2547960"/>
    <lineage>
        <taxon>Bacteria</taxon>
        <taxon>Bacillati</taxon>
        <taxon>Actinomycetota</taxon>
        <taxon>Actinomycetes</taxon>
        <taxon>Micrococcales</taxon>
        <taxon>Micrococcaceae</taxon>
        <taxon>Arthrobacter</taxon>
    </lineage>
</organism>
<evidence type="ECO:0000313" key="3">
    <source>
        <dbReference type="Proteomes" id="UP000295411"/>
    </source>
</evidence>
<keyword evidence="1" id="KW-1133">Transmembrane helix</keyword>
<reference evidence="2 3" key="1">
    <citation type="submission" date="2019-03" db="EMBL/GenBank/DDBJ databases">
        <title>Arthrobacter sp. nov., an bacterium isolated from biocrust in Mu Us Desert.</title>
        <authorList>
            <person name="Lixiong L."/>
        </authorList>
    </citation>
    <scope>NUCLEOTIDE SEQUENCE [LARGE SCALE GENOMIC DNA]</scope>
    <source>
        <strain evidence="2 3">SLN-3</strain>
    </source>
</reference>
<dbReference type="EMBL" id="SMTK01000001">
    <property type="protein sequence ID" value="TDK27787.1"/>
    <property type="molecule type" value="Genomic_DNA"/>
</dbReference>
<keyword evidence="1" id="KW-0812">Transmembrane</keyword>
<accession>A0A4R5U2E6</accession>
<feature type="transmembrane region" description="Helical" evidence="1">
    <location>
        <begin position="63"/>
        <end position="83"/>
    </location>
</feature>
<name>A0A4R5U2E6_9MICC</name>
<gene>
    <name evidence="2" type="ORF">E2F48_01250</name>
</gene>
<dbReference type="OrthoDB" id="3746662at2"/>
<evidence type="ECO:0000313" key="2">
    <source>
        <dbReference type="EMBL" id="TDK27787.1"/>
    </source>
</evidence>
<sequence>MIWSILGGPINGGAFGAYWFMPALFFSAIMFRTLERLPFTLRLPVIAGATTATYLYGPSPAPLPMSLGVAGSALIVMVAGHGLQRPRPTNVGPIRFGAILLVTGAAPILAGVSARLDRKHGDLGTPVLSVASAILISSGLILIFEGIFTRLPVPAN</sequence>